<evidence type="ECO:0000313" key="3">
    <source>
        <dbReference type="EMBL" id="HHJ64137.1"/>
    </source>
</evidence>
<evidence type="ECO:0000256" key="1">
    <source>
        <dbReference type="SAM" id="Coils"/>
    </source>
</evidence>
<dbReference type="PANTHER" id="PTHR39966:SF3">
    <property type="entry name" value="DUF438 DOMAIN-CONTAINING PROTEIN"/>
    <property type="match status" value="1"/>
</dbReference>
<evidence type="ECO:0000259" key="2">
    <source>
        <dbReference type="Pfam" id="PF01814"/>
    </source>
</evidence>
<protein>
    <submittedName>
        <fullName evidence="3">Hemerythrin domain-containing protein</fullName>
    </submittedName>
</protein>
<accession>A0A7C5Q4M0</accession>
<sequence length="144" mass="16897">MQIGQYLTEEHRKCDQIYAQAEEAVSKGDWESARKLFEEFKEKTLLHFRKEEEVLFPEFEEKTGIVMGPTQVMRHEHAQARDLLERLEKAIESRDREAFLSAGESLMILIQQHNMKEEQILYPMSDQHLSSEEMVEKLSALGEV</sequence>
<name>A0A7C5Q4M0_AQUAO</name>
<dbReference type="Proteomes" id="UP000885792">
    <property type="component" value="Unassembled WGS sequence"/>
</dbReference>
<keyword evidence="1" id="KW-0175">Coiled coil</keyword>
<feature type="domain" description="Hemerythrin-like" evidence="2">
    <location>
        <begin position="6"/>
        <end position="124"/>
    </location>
</feature>
<dbReference type="InterPro" id="IPR012312">
    <property type="entry name" value="Hemerythrin-like"/>
</dbReference>
<dbReference type="PANTHER" id="PTHR39966">
    <property type="entry name" value="BLL2471 PROTEIN-RELATED"/>
    <property type="match status" value="1"/>
</dbReference>
<dbReference type="GO" id="GO:0005886">
    <property type="term" value="C:plasma membrane"/>
    <property type="evidence" value="ECO:0007669"/>
    <property type="project" value="TreeGrafter"/>
</dbReference>
<dbReference type="Gene3D" id="1.20.120.520">
    <property type="entry name" value="nmb1532 protein domain like"/>
    <property type="match status" value="1"/>
</dbReference>
<reference evidence="3" key="1">
    <citation type="journal article" date="2020" name="mSystems">
        <title>Genome- and Community-Level Interaction Insights into Carbon Utilization and Element Cycling Functions of Hydrothermarchaeota in Hydrothermal Sediment.</title>
        <authorList>
            <person name="Zhou Z."/>
            <person name="Liu Y."/>
            <person name="Xu W."/>
            <person name="Pan J."/>
            <person name="Luo Z.H."/>
            <person name="Li M."/>
        </authorList>
    </citation>
    <scope>NUCLEOTIDE SEQUENCE [LARGE SCALE GENOMIC DNA]</scope>
    <source>
        <strain evidence="3">HyVt-501</strain>
    </source>
</reference>
<gene>
    <name evidence="3" type="ORF">ENJ61_04440</name>
</gene>
<dbReference type="AlphaFoldDB" id="A0A7C5Q4M0"/>
<dbReference type="Pfam" id="PF01814">
    <property type="entry name" value="Hemerythrin"/>
    <property type="match status" value="1"/>
</dbReference>
<organism evidence="3">
    <name type="scientific">Aquifex aeolicus</name>
    <dbReference type="NCBI Taxonomy" id="63363"/>
    <lineage>
        <taxon>Bacteria</taxon>
        <taxon>Pseudomonadati</taxon>
        <taxon>Aquificota</taxon>
        <taxon>Aquificia</taxon>
        <taxon>Aquificales</taxon>
        <taxon>Aquificaceae</taxon>
        <taxon>Aquifex</taxon>
    </lineage>
</organism>
<feature type="coiled-coil region" evidence="1">
    <location>
        <begin position="70"/>
        <end position="97"/>
    </location>
</feature>
<dbReference type="EMBL" id="DRNB01000160">
    <property type="protein sequence ID" value="HHJ64137.1"/>
    <property type="molecule type" value="Genomic_DNA"/>
</dbReference>
<proteinExistence type="predicted"/>
<comment type="caution">
    <text evidence="3">The sequence shown here is derived from an EMBL/GenBank/DDBJ whole genome shotgun (WGS) entry which is preliminary data.</text>
</comment>